<evidence type="ECO:0000259" key="3">
    <source>
        <dbReference type="PROSITE" id="PS50268"/>
    </source>
</evidence>
<dbReference type="InterPro" id="IPR018511">
    <property type="entry name" value="Hemolysin-typ_Ca-bd_CS"/>
</dbReference>
<dbReference type="GO" id="GO:0007156">
    <property type="term" value="P:homophilic cell adhesion via plasma membrane adhesion molecules"/>
    <property type="evidence" value="ECO:0007669"/>
    <property type="project" value="InterPro"/>
</dbReference>
<dbReference type="GO" id="GO:0005576">
    <property type="term" value="C:extracellular region"/>
    <property type="evidence" value="ECO:0007669"/>
    <property type="project" value="UniProtKB-SubCell"/>
</dbReference>
<dbReference type="InterPro" id="IPR015919">
    <property type="entry name" value="Cadherin-like_sf"/>
</dbReference>
<dbReference type="GO" id="GO:0005509">
    <property type="term" value="F:calcium ion binding"/>
    <property type="evidence" value="ECO:0007669"/>
    <property type="project" value="InterPro"/>
</dbReference>
<dbReference type="CDD" id="cd11304">
    <property type="entry name" value="Cadherin_repeat"/>
    <property type="match status" value="2"/>
</dbReference>
<gene>
    <name evidence="4" type="ORF">SAMN05192580_3762</name>
</gene>
<dbReference type="InterPro" id="IPR010221">
    <property type="entry name" value="VCBS_dom"/>
</dbReference>
<dbReference type="PROSITE" id="PS50268">
    <property type="entry name" value="CADHERIN_2"/>
    <property type="match status" value="2"/>
</dbReference>
<evidence type="ECO:0000256" key="1">
    <source>
        <dbReference type="ARBA" id="ARBA00004613"/>
    </source>
</evidence>
<dbReference type="PANTHER" id="PTHR38340:SF1">
    <property type="entry name" value="S-LAYER PROTEIN"/>
    <property type="match status" value="1"/>
</dbReference>
<keyword evidence="5" id="KW-1185">Reference proteome</keyword>
<reference evidence="4 5" key="1">
    <citation type="submission" date="2016-10" db="EMBL/GenBank/DDBJ databases">
        <authorList>
            <person name="de Groot N.N."/>
        </authorList>
    </citation>
    <scope>NUCLEOTIDE SEQUENCE [LARGE SCALE GENOMIC DNA]</scope>
    <source>
        <strain evidence="4 5">S5-249</strain>
    </source>
</reference>
<dbReference type="EMBL" id="FOZG01000003">
    <property type="protein sequence ID" value="SFS12516.1"/>
    <property type="molecule type" value="Genomic_DNA"/>
</dbReference>
<dbReference type="NCBIfam" id="NF012211">
    <property type="entry name" value="tand_rpt_95"/>
    <property type="match status" value="2"/>
</dbReference>
<dbReference type="Pfam" id="PF17963">
    <property type="entry name" value="Big_9"/>
    <property type="match status" value="4"/>
</dbReference>
<dbReference type="SUPFAM" id="SSF49313">
    <property type="entry name" value="Cadherin-like"/>
    <property type="match status" value="2"/>
</dbReference>
<proteinExistence type="predicted"/>
<evidence type="ECO:0000313" key="5">
    <source>
        <dbReference type="Proteomes" id="UP000198824"/>
    </source>
</evidence>
<dbReference type="Gene3D" id="2.60.40.2810">
    <property type="match status" value="1"/>
</dbReference>
<feature type="domain" description="Cadherin" evidence="3">
    <location>
        <begin position="1556"/>
        <end position="1662"/>
    </location>
</feature>
<protein>
    <recommendedName>
        <fullName evidence="3">Cadherin domain-containing protein</fullName>
    </recommendedName>
</protein>
<keyword evidence="2" id="KW-0964">Secreted</keyword>
<dbReference type="STRING" id="1166337.SAMN05192580_3762"/>
<evidence type="ECO:0000313" key="4">
    <source>
        <dbReference type="EMBL" id="SFS12516.1"/>
    </source>
</evidence>
<dbReference type="InterPro" id="IPR001343">
    <property type="entry name" value="Hemolysn_Ca-bd"/>
</dbReference>
<dbReference type="Gene3D" id="2.150.10.10">
    <property type="entry name" value="Serralysin-like metalloprotease, C-terminal"/>
    <property type="match status" value="3"/>
</dbReference>
<dbReference type="PRINTS" id="PR00313">
    <property type="entry name" value="CABNDNGRPT"/>
</dbReference>
<dbReference type="InterPro" id="IPR050557">
    <property type="entry name" value="RTX_toxin/Mannuronan_C5-epim"/>
</dbReference>
<dbReference type="InterPro" id="IPR011049">
    <property type="entry name" value="Serralysin-like_metalloprot_C"/>
</dbReference>
<comment type="subcellular location">
    <subcellularLocation>
        <location evidence="1">Secreted</location>
    </subcellularLocation>
</comment>
<dbReference type="Pfam" id="PF00353">
    <property type="entry name" value="HemolysinCabind"/>
    <property type="match status" value="10"/>
</dbReference>
<dbReference type="PANTHER" id="PTHR38340">
    <property type="entry name" value="S-LAYER PROTEIN"/>
    <property type="match status" value="1"/>
</dbReference>
<dbReference type="InterPro" id="IPR002126">
    <property type="entry name" value="Cadherin-like_dom"/>
</dbReference>
<sequence>MVSPGGSMVNLVRRVGGELLVNTQVNGAQQAPTVTWLAGGGFVVTWQDTNSLSGADSTASIKAQMFDAAGTRVGAELLVNTAGTGFKYEPTTTGLANGGFVVTWHDGSNTLGDASGTSIKAQIFSASGAKVGSEFRVNTQVNADQSMATITNLAGGGFVISWQDSSGTLGDTSSSSVKAQIYNAAGTKVGGEFLVNTQTASAQFQPSITSLAGGGFVVSWRDESTSLYGGDYTIKAQLFSATGAKTGAEFLIDATASRGNYGVPQLARLENGGFVATWLALEGVKAQVFDASGVKVGGETLVTPGIRTGIQLNIGPAVTGTADGGFAVTWVQAQAGAGEPTGQNIHAQTFDATGARVGSTFMVNSETLSSQDLPTIAGIAGGGFVVSWQDQSGTLGDASSLSIKAQVFGMAAAAAPTALALSSTSVDEGAGTLTGATVGTLSVTDADFNDVLTYTLLADSSEGGFAILGGKLVVADAAKLDYETNSTPTVTVRATDAGGHTIDRTFTITLRDVDETRPATKVGGEFLVNTVTAGSQSDPAIARLADGGFVVTWANGNDVLAQRFDAAGAKLGGEFVANTSTHGYQAAPTVGALSGGGFVIGWEDFTPLGADTSGTSVRVQVFGASGTKVDGPFVAATQTAGDQLAPSIVGMADGNFVVTWQDGSATLGDAEGTSIKAQIFTSGGAKVGSETLVNTKTDGWENMPSVAALAGGGFVVTWYYGATAGRPAPGSSLESNIKAQLFDAAGNRVGGELPVNTQGANFQGMPVVGALAGGGFVVSWTDYSGTLGDTSEDSVKAQLFDAAGNRLGGEFLVNTMTASSQLAPTISALPDGGFVISWQDGSGTLGDASATSIKAQAFTASGSRIGREFLVNTNTANAQGAPAIATLTNGKIVVAWQDGSGTLGDTSGTSIKAQIVALVGPAAPVAAADSFTTTEDTVLTIAGPGVLANDTDANGDVLTAQPFSGPAHGTLTLDQSGGFVYTPFADFTGTDSFTYMAHDGTSLGNAATVTITVTAVDDAAVAVADNAAILENQTATIAVLANDRDPDSPLAIARIDGTAIVAGASVTLASGAIVTLNADGTIGYDPHGAFDTLISPGTGPGTTAATDSFTYTLAGGGSATVSVGITGVGVADDGTGGLVRRHGDEVLVNTETWSYQTEPSISWLADGGYVVTWQDLSGTLGDADGASIKMQRFDAAGNKVGAETLVNTATASAQSTPSVTGLPNGGFVTTWQDFSRAGNPADYDGSGIKAQLFDAAGAKVGSELLVNTQLPGNQEAPVVTDLAGGGFVITWSDPSGTLGDTSYTSIKGQIYNATGGRIGSEFRVNTQTAQQQERAVVQGLTNGGFVVTWEDRSKTLGDSSESSIKAQLFGASGAKIGGEFLVNTVTEGNQSNPTVAELADGSFVIGWSGPDGQQAQLFSATGAKLGGEFAIGSGQQLTLSAATGGWFVATWTQVNGEGGNATGNDVVAQVFDGSGARLGGTFVVSASAAGHQGNPAVSRLPAGGFVVTWEDASPGNGDGSYNGLKAQAFRFETAGAPTDMSLSSTVVDEGRGTVAGFAIGRFGITDPDVNDRFTYTILSDATGGGFAIAGDQLVVADPARLDYETNAAPAITVRGTDAAGNVIDRTFTITVRDGDETRRVEKVGGEVLVNTGTFGAQSDPTVTRLAGGGFVVTWTDNYDNVRAQLFDNAGGKVGGELSVNTQTANTQDGAAVAALAGGGFVVSWQDGSGTLGDNDGTSIKAQRFDATGAKVGGEFLVNSLTAGGQSDVAIAGLAGGGFVVTWYDWTQPHEPADGSGEGVHAQIFDAGGNRVGGEFNVNTYSLNSQFDAKVTGLADGGFVVTWTDGSMTLGDTAGYSVKGQRYDAAGAPVGSEFLVNTTTRSVQAEADVTALPGGGFVVVWRDTSYTLGDADGTSIKAQLFGASGEKLGGEFLVNATTAHDQTAPSVAVLSDGGFVVTWDNRGSDNGFNSNASEVRGQAFTATGNKVGGEFLVNTQSAGDQSTSDVVALADGRFVVVWQDDGQTGGDDSYLAIKAQILAVAAPTPPVASADAYVVDEDGSLVVPAASGVLANDGGGDGPLTAVLVSGPAHGVLSLAPSGGFTYAPVSNYAGNDSFTYRPFDGALYGAPVAVMISVAAVDDPAVAGNDVATVAENRSATIAVLANDADPDSELAVAAVNGTAIARGQTVTLASGALVRLNADGTLDYDPNQKFDALVAPGGAGASTATDSFSYTLASGGSATVTVTITGVDQTTETYVGTAGADTFSINIATLSSQDTVSGGAGNDTLALSGTGALPASALAGMNSIEVLTLLNGGMSLAFNDAVAAANGPTLTVNGSAGNDAVDFSAVTLATRTLAVRSGGGNDVFRGGGGNDVFRFAAAELTAADTVVGGGGTIDQLVFETAGAVSAASMAGVSGIERYVLAAGGNALTFNAANAAGVAGGVIQVITSVGNDSVNGTALTDAVLEISASGGLDTIYGTSGGDTVRIGGSDLAGDTINGFSGYDNIVVTSADTLSVADLAGLANVDQITLNAAGTSVTINNAIAGANAGVLAVYGSSGNDIVDGSSVTLATRSLAITALGGNDVFRGGVGYDVFRFNMAELTSGDTVAGGSGAGVDAINFMTAGTLAAGALANVSGIERLTFVAGANAVTLGDAFVGSATGQRVVVYGNNGSDTVDGAGLTGANRIEIYAGLGNDVLRGGAANDLFRFAAAGLDGSDLVAGGAGYDELSISTGGQLSAAQLANVSGIDQITFATGGLSVTLDNAVAAANGATLTMFGSAGNDSVDASAVTDTTRGINAVAGAGNDSFRGGLGADTFRFAAGDLTAADIVSGGGGSAVDALQITTAGTVAAAALARVSGIEAVSLNVADIRLSLSDAFVGSASNRAVTIYTSAGADYVNAAAVTTVGNRIDVALTTGDDTVIGGAGDDTIRVAAANLTAGDTLSGGGGRDTLVLNGTGMISLGGNVSGMEALTLASGLQLTVSSAFAAANAASFTINASGGSDQIDLAAVSSATSYTINAGFGNDRILGGDGADIFNFAATELNGADTIRGGEGSAIDTLRMTTAGTIVLTGMASFEAIILADGTNNLALTNNQLGSAYGGRMTVAGGSGNDTLSTTGVSSASNRIEFGAGAGNDSYIGGAGIDVLKIAAAELTAGDSFTGGGGSAVDVVEFTTAGAVGATSGVTGVERFQLNAGGNSLAIGDATVASATNATLTIVGAGGDDVIDASAVASGRRVIVSAGVGDDVLEGGAGSDTLDGGTGDDRVWYDAADTSASGGTHVEGDTLMVRTAATIDLRLADQVSGDAGTTTGFEHVDAYHATAGVTMRGSDGFFSRLTGGHGQDTITAGASGALISGGAGADTLIGGQGEDTFLFDAGDVVAGETVSGGSGAANEAYFYADADFSTGSYRQITNTVLTGFRDGAYADVSLTLRMEDIYAFTPGGQITANQVTSDTVETFVVQMAGIQGGEFHNFHLVGFEANDRFVINGGSGATQIVGTDLAVTIVNAGDGDDVIQNSTHGSWLSGSVINGDAGNDRIGYTAGAGVTLDGGAGTDTLVFGTHNDYLPPLGLRIELGAADQTAGDEADVRGFENVDWTNGVDVEIVGSSAANVIHGGRYGDVIEGAGGADSLTGGEGGDTFVFRARYAEGDTILDFDAADGFLFDQDAYGTDGQIDRLIDDTTGQSGLIGADIVRYLATSLDDVDDVETYLAANGTGGPAGLFVVGQSAAGHTMLFHAANGSGADGSVTLIADLMSASASAISLNDFAWLT</sequence>
<dbReference type="NCBIfam" id="TIGR01965">
    <property type="entry name" value="VCBS_repeat"/>
    <property type="match status" value="1"/>
</dbReference>
<dbReference type="Gene3D" id="2.60.40.3440">
    <property type="match status" value="1"/>
</dbReference>
<evidence type="ECO:0000256" key="2">
    <source>
        <dbReference type="ARBA" id="ARBA00022525"/>
    </source>
</evidence>
<dbReference type="SMART" id="SM00112">
    <property type="entry name" value="CA"/>
    <property type="match status" value="2"/>
</dbReference>
<name>A0A1I6M9X0_9SPHN</name>
<dbReference type="SUPFAM" id="SSF51120">
    <property type="entry name" value="beta-Roll"/>
    <property type="match status" value="6"/>
</dbReference>
<accession>A0A1I6M9X0</accession>
<dbReference type="PROSITE" id="PS00330">
    <property type="entry name" value="HEMOLYSIN_CALCIUM"/>
    <property type="match status" value="2"/>
</dbReference>
<dbReference type="Gene3D" id="2.60.40.60">
    <property type="entry name" value="Cadherins"/>
    <property type="match status" value="2"/>
</dbReference>
<feature type="domain" description="Cadherin" evidence="3">
    <location>
        <begin position="435"/>
        <end position="520"/>
    </location>
</feature>
<dbReference type="GO" id="GO:0016020">
    <property type="term" value="C:membrane"/>
    <property type="evidence" value="ECO:0007669"/>
    <property type="project" value="InterPro"/>
</dbReference>
<dbReference type="Proteomes" id="UP000198824">
    <property type="component" value="Unassembled WGS sequence"/>
</dbReference>
<organism evidence="4 5">
    <name type="scientific">Sphingomonas jatrophae</name>
    <dbReference type="NCBI Taxonomy" id="1166337"/>
    <lineage>
        <taxon>Bacteria</taxon>
        <taxon>Pseudomonadati</taxon>
        <taxon>Pseudomonadota</taxon>
        <taxon>Alphaproteobacteria</taxon>
        <taxon>Sphingomonadales</taxon>
        <taxon>Sphingomonadaceae</taxon>
        <taxon>Sphingomonas</taxon>
    </lineage>
</organism>